<dbReference type="AlphaFoldDB" id="A0A919WE26"/>
<accession>A0A919WE26</accession>
<dbReference type="Proteomes" id="UP000682111">
    <property type="component" value="Unassembled WGS sequence"/>
</dbReference>
<comment type="caution">
    <text evidence="1">The sequence shown here is derived from an EMBL/GenBank/DDBJ whole genome shotgun (WGS) entry which is preliminary data.</text>
</comment>
<keyword evidence="2" id="KW-1185">Reference proteome</keyword>
<organism evidence="1 2">
    <name type="scientific">Robertmurraya siralis</name>
    <dbReference type="NCBI Taxonomy" id="77777"/>
    <lineage>
        <taxon>Bacteria</taxon>
        <taxon>Bacillati</taxon>
        <taxon>Bacillota</taxon>
        <taxon>Bacilli</taxon>
        <taxon>Bacillales</taxon>
        <taxon>Bacillaceae</taxon>
        <taxon>Robertmurraya</taxon>
    </lineage>
</organism>
<sequence>MAPEARLQIEEQNENIKGVHIGCDILHKEYYIYNWEGKSRK</sequence>
<dbReference type="EMBL" id="BORC01000001">
    <property type="protein sequence ID" value="GIN60114.1"/>
    <property type="molecule type" value="Genomic_DNA"/>
</dbReference>
<evidence type="ECO:0000313" key="2">
    <source>
        <dbReference type="Proteomes" id="UP000682111"/>
    </source>
</evidence>
<proteinExistence type="predicted"/>
<evidence type="ECO:0000313" key="1">
    <source>
        <dbReference type="EMBL" id="GIN60114.1"/>
    </source>
</evidence>
<reference evidence="1" key="1">
    <citation type="submission" date="2021-03" db="EMBL/GenBank/DDBJ databases">
        <title>Antimicrobial resistance genes in bacteria isolated from Japanese honey, and their potential for conferring macrolide and lincosamide resistance in the American foulbrood pathogen Paenibacillus larvae.</title>
        <authorList>
            <person name="Okamoto M."/>
            <person name="Kumagai M."/>
            <person name="Kanamori H."/>
            <person name="Takamatsu D."/>
        </authorList>
    </citation>
    <scope>NUCLEOTIDE SEQUENCE</scope>
    <source>
        <strain evidence="1">J27TS8</strain>
    </source>
</reference>
<name>A0A919WE26_9BACI</name>
<gene>
    <name evidence="1" type="ORF">J27TS8_01070</name>
</gene>
<protein>
    <submittedName>
        <fullName evidence="1">Uncharacterized protein</fullName>
    </submittedName>
</protein>